<organism evidence="2 3">
    <name type="scientific">Aliivibrio fischeri</name>
    <name type="common">Vibrio fischeri</name>
    <dbReference type="NCBI Taxonomy" id="668"/>
    <lineage>
        <taxon>Bacteria</taxon>
        <taxon>Pseudomonadati</taxon>
        <taxon>Pseudomonadota</taxon>
        <taxon>Gammaproteobacteria</taxon>
        <taxon>Vibrionales</taxon>
        <taxon>Vibrionaceae</taxon>
        <taxon>Aliivibrio</taxon>
    </lineage>
</organism>
<evidence type="ECO:0000313" key="3">
    <source>
        <dbReference type="Proteomes" id="UP000448038"/>
    </source>
</evidence>
<feature type="transmembrane region" description="Helical" evidence="1">
    <location>
        <begin position="193"/>
        <end position="213"/>
    </location>
</feature>
<dbReference type="AlphaFoldDB" id="A0A844NZD0"/>
<keyword evidence="1" id="KW-0812">Transmembrane</keyword>
<accession>A0A844NZD0</accession>
<reference evidence="2 3" key="1">
    <citation type="submission" date="2019-11" db="EMBL/GenBank/DDBJ databases">
        <title>Using colonization assays and comparative genomics to discover symbiosis behaviors and factors in Vibrio fischeri.</title>
        <authorList>
            <person name="Bongrand C."/>
            <person name="Moriano-Gutierrez S."/>
            <person name="Arevalo P."/>
            <person name="Mcfall-Ngai M."/>
            <person name="Visick K."/>
            <person name="Polz M.F."/>
            <person name="Ruby E.G."/>
        </authorList>
    </citation>
    <scope>NUCLEOTIDE SEQUENCE [LARGE SCALE GENOMIC DNA]</scope>
    <source>
        <strain evidence="3">emors.4.1</strain>
    </source>
</reference>
<feature type="transmembrane region" description="Helical" evidence="1">
    <location>
        <begin position="296"/>
        <end position="321"/>
    </location>
</feature>
<dbReference type="EMBL" id="WOBN01000011">
    <property type="protein sequence ID" value="MUK49033.1"/>
    <property type="molecule type" value="Genomic_DNA"/>
</dbReference>
<sequence>MTFFIRGVGALLALTFTALAVRVLGGDIAGEFFSQIAWAILISTFISMGSNGLIMRESSKLRKVSFYLVFVFILRALKNTFLLSPLFIFLYLYFDVGIYIFLSSIFYSLSQMIYFYYISIGKVNLSYVFFMWVPNIYLSVIIVFFNKSNFMFQYFFSYTLVFCFFCLGIVYFLKPSNDDEKYKFSFENSRSYFIQDIIGQVFNSIFLVIASNFLTSLELSKLALYQKLSSVLNIIISIISLSTFKQSVDSIKENKGHAIDVCNKNAKLLIIFMVLYSVFLYLFWDKLMDIFSIYNMNYYLFLVLMISYLFVGYANSSTLILNTFGKENILRDFSLINFIISIISIFIFGCYLGLEGFIFSLAMSLIIQSLIQRKLLHKFFKKGT</sequence>
<proteinExistence type="predicted"/>
<evidence type="ECO:0000256" key="1">
    <source>
        <dbReference type="SAM" id="Phobius"/>
    </source>
</evidence>
<dbReference type="Proteomes" id="UP000448038">
    <property type="component" value="Unassembled WGS sequence"/>
</dbReference>
<name>A0A844NZD0_ALIFS</name>
<feature type="transmembrane region" description="Helical" evidence="1">
    <location>
        <begin position="98"/>
        <end position="118"/>
    </location>
</feature>
<keyword evidence="1" id="KW-0472">Membrane</keyword>
<dbReference type="RefSeq" id="WP_155655646.1">
    <property type="nucleotide sequence ID" value="NZ_WOBN01000011.1"/>
</dbReference>
<feature type="transmembrane region" description="Helical" evidence="1">
    <location>
        <begin position="151"/>
        <end position="173"/>
    </location>
</feature>
<gene>
    <name evidence="2" type="ORF">GNP88_07545</name>
</gene>
<comment type="caution">
    <text evidence="2">The sequence shown here is derived from an EMBL/GenBank/DDBJ whole genome shotgun (WGS) entry which is preliminary data.</text>
</comment>
<protein>
    <submittedName>
        <fullName evidence="2">Uncharacterized protein</fullName>
    </submittedName>
</protein>
<feature type="transmembrane region" description="Helical" evidence="1">
    <location>
        <begin position="265"/>
        <end position="284"/>
    </location>
</feature>
<evidence type="ECO:0000313" key="2">
    <source>
        <dbReference type="EMBL" id="MUK49033.1"/>
    </source>
</evidence>
<feature type="transmembrane region" description="Helical" evidence="1">
    <location>
        <begin position="125"/>
        <end position="145"/>
    </location>
</feature>
<feature type="transmembrane region" description="Helical" evidence="1">
    <location>
        <begin position="225"/>
        <end position="244"/>
    </location>
</feature>
<feature type="transmembrane region" description="Helical" evidence="1">
    <location>
        <begin position="333"/>
        <end position="351"/>
    </location>
</feature>
<keyword evidence="1" id="KW-1133">Transmembrane helix</keyword>
<feature type="transmembrane region" description="Helical" evidence="1">
    <location>
        <begin position="66"/>
        <end position="92"/>
    </location>
</feature>
<feature type="transmembrane region" description="Helical" evidence="1">
    <location>
        <begin position="35"/>
        <end position="54"/>
    </location>
</feature>